<dbReference type="AlphaFoldDB" id="A0A369J6Y8"/>
<dbReference type="SUPFAM" id="SSF55729">
    <property type="entry name" value="Acyl-CoA N-acyltransferases (Nat)"/>
    <property type="match status" value="1"/>
</dbReference>
<evidence type="ECO:0000313" key="1">
    <source>
        <dbReference type="EMBL" id="RDB16367.1"/>
    </source>
</evidence>
<reference evidence="1" key="1">
    <citation type="submission" date="2018-04" db="EMBL/GenBank/DDBJ databases">
        <title>Whole genome sequencing of Hypsizygus marmoreus.</title>
        <authorList>
            <person name="Choi I.-G."/>
            <person name="Min B."/>
            <person name="Kim J.-G."/>
            <person name="Kim S."/>
            <person name="Oh Y.-L."/>
            <person name="Kong W.-S."/>
            <person name="Park H."/>
            <person name="Jeong J."/>
            <person name="Song E.-S."/>
        </authorList>
    </citation>
    <scope>NUCLEOTIDE SEQUENCE [LARGE SCALE GENOMIC DNA]</scope>
    <source>
        <strain evidence="1">51987-8</strain>
    </source>
</reference>
<evidence type="ECO:0000313" key="2">
    <source>
        <dbReference type="Proteomes" id="UP000076154"/>
    </source>
</evidence>
<dbReference type="Proteomes" id="UP000076154">
    <property type="component" value="Unassembled WGS sequence"/>
</dbReference>
<sequence length="240" mass="26770">METQLEACMIQIFIEPDTRGDRWIFQKITVKVGNPDVGDVGKLSAVRILRQFCMHDFHIIADDHSQPIQMLASGVFDQHGHIQHKLLAGTRKGTGCWGVELNYGALIHIEEVFVEQQFTGMGIRSVMVNALLASSYITPVDHLTCWPTEESQVAFYHKNDFRRIGHTALFGYSQNPSHPSRLLVASADVDAEDGAEPAAAFPWDYKTTFPPLHPLFKGCFCQGMVCEDARLCGPGQPLNK</sequence>
<comment type="caution">
    <text evidence="1">The sequence shown here is derived from an EMBL/GenBank/DDBJ whole genome shotgun (WGS) entry which is preliminary data.</text>
</comment>
<proteinExistence type="predicted"/>
<dbReference type="STRING" id="39966.A0A369J6Y8"/>
<organism evidence="1 2">
    <name type="scientific">Hypsizygus marmoreus</name>
    <name type="common">White beech mushroom</name>
    <name type="synonym">Agaricus marmoreus</name>
    <dbReference type="NCBI Taxonomy" id="39966"/>
    <lineage>
        <taxon>Eukaryota</taxon>
        <taxon>Fungi</taxon>
        <taxon>Dikarya</taxon>
        <taxon>Basidiomycota</taxon>
        <taxon>Agaricomycotina</taxon>
        <taxon>Agaricomycetes</taxon>
        <taxon>Agaricomycetidae</taxon>
        <taxon>Agaricales</taxon>
        <taxon>Tricholomatineae</taxon>
        <taxon>Lyophyllaceae</taxon>
        <taxon>Hypsizygus</taxon>
    </lineage>
</organism>
<dbReference type="InterPro" id="IPR016181">
    <property type="entry name" value="Acyl_CoA_acyltransferase"/>
</dbReference>
<protein>
    <submittedName>
        <fullName evidence="1">Uncharacterized protein</fullName>
    </submittedName>
</protein>
<gene>
    <name evidence="1" type="ORF">Hypma_002739</name>
</gene>
<dbReference type="OrthoDB" id="508139at2759"/>
<dbReference type="InParanoid" id="A0A369J6Y8"/>
<keyword evidence="2" id="KW-1185">Reference proteome</keyword>
<accession>A0A369J6Y8</accession>
<dbReference type="EMBL" id="LUEZ02000124">
    <property type="protein sequence ID" value="RDB16367.1"/>
    <property type="molecule type" value="Genomic_DNA"/>
</dbReference>
<dbReference type="Gene3D" id="3.40.630.30">
    <property type="match status" value="1"/>
</dbReference>
<name>A0A369J6Y8_HYPMA</name>